<feature type="transmembrane region" description="Helical" evidence="5">
    <location>
        <begin position="68"/>
        <end position="87"/>
    </location>
</feature>
<dbReference type="RefSeq" id="WP_208229606.1">
    <property type="nucleotide sequence ID" value="NZ_CP050854.1"/>
</dbReference>
<evidence type="ECO:0000256" key="4">
    <source>
        <dbReference type="ARBA" id="ARBA00023136"/>
    </source>
</evidence>
<dbReference type="InterPro" id="IPR052185">
    <property type="entry name" value="IPC_Synthase-Related"/>
</dbReference>
<evidence type="ECO:0000256" key="5">
    <source>
        <dbReference type="SAM" id="Phobius"/>
    </source>
</evidence>
<keyword evidence="2 5" id="KW-0812">Transmembrane</keyword>
<keyword evidence="8" id="KW-1185">Reference proteome</keyword>
<dbReference type="Pfam" id="PF14378">
    <property type="entry name" value="PAP2_3"/>
    <property type="match status" value="1"/>
</dbReference>
<organism evidence="7 8">
    <name type="scientific">Brenneria izadpanahii</name>
    <dbReference type="NCBI Taxonomy" id="2722756"/>
    <lineage>
        <taxon>Bacteria</taxon>
        <taxon>Pseudomonadati</taxon>
        <taxon>Pseudomonadota</taxon>
        <taxon>Gammaproteobacteria</taxon>
        <taxon>Enterobacterales</taxon>
        <taxon>Pectobacteriaceae</taxon>
        <taxon>Brenneria</taxon>
    </lineage>
</organism>
<dbReference type="EMBL" id="CP050854">
    <property type="protein sequence ID" value="QTF06961.1"/>
    <property type="molecule type" value="Genomic_DNA"/>
</dbReference>
<evidence type="ECO:0000313" key="8">
    <source>
        <dbReference type="Proteomes" id="UP000671960"/>
    </source>
</evidence>
<reference evidence="7 8" key="1">
    <citation type="submission" date="2020-03" db="EMBL/GenBank/DDBJ databases">
        <authorList>
            <person name="Bakhshi Ganjeh M."/>
        </authorList>
    </citation>
    <scope>NUCLEOTIDE SEQUENCE [LARGE SCALE GENOMIC DNA]</scope>
    <source>
        <strain evidence="8">Iran 50</strain>
    </source>
</reference>
<keyword evidence="4 5" id="KW-0472">Membrane</keyword>
<feature type="transmembrane region" description="Helical" evidence="5">
    <location>
        <begin position="133"/>
        <end position="151"/>
    </location>
</feature>
<evidence type="ECO:0000256" key="1">
    <source>
        <dbReference type="ARBA" id="ARBA00004141"/>
    </source>
</evidence>
<feature type="transmembrane region" description="Helical" evidence="5">
    <location>
        <begin position="43"/>
        <end position="62"/>
    </location>
</feature>
<feature type="transmembrane region" description="Helical" evidence="5">
    <location>
        <begin position="160"/>
        <end position="179"/>
    </location>
</feature>
<sequence length="296" mass="32661">MKADSSVAMIRHGEISNRCYLALVVLIWLWGIASAISLRDARFIAPGVLSLLVLLLLARATATGAGPWRNWLGVLQFASSWLVFYLFRAIHLAMPRSFDEQLLAWDRLLFGGVGATGKVAALHGFWLSEVMSLCYLSFYFIILLPVIVYAFRRATQASRGFFHGLMLMYLFGFLGYLLVPASGPYLQFPDLFPYPPEGGAITAFLAELVAQGSTGMDVFPSLHCGISLYILGYLALQRHTVIALLLFPVVVGLVLATLYLLYHYGIDLIAGALLACAVLGWLHQCGYFRDDAALRI</sequence>
<name>A0ABX7UQ05_9GAMM</name>
<dbReference type="PANTHER" id="PTHR31310:SF7">
    <property type="entry name" value="PA-PHOSPHATASE RELATED-FAMILY PROTEIN DDB_G0268928"/>
    <property type="match status" value="1"/>
</dbReference>
<feature type="domain" description="Inositolphosphotransferase Aur1/Ipt1" evidence="6">
    <location>
        <begin position="101"/>
        <end position="279"/>
    </location>
</feature>
<feature type="transmembrane region" description="Helical" evidence="5">
    <location>
        <begin position="243"/>
        <end position="262"/>
    </location>
</feature>
<protein>
    <submittedName>
        <fullName evidence="7">Phosphatase PAP2 family protein</fullName>
    </submittedName>
</protein>
<evidence type="ECO:0000259" key="6">
    <source>
        <dbReference type="Pfam" id="PF14378"/>
    </source>
</evidence>
<feature type="transmembrane region" description="Helical" evidence="5">
    <location>
        <begin position="20"/>
        <end position="38"/>
    </location>
</feature>
<feature type="transmembrane region" description="Helical" evidence="5">
    <location>
        <begin position="268"/>
        <end position="288"/>
    </location>
</feature>
<comment type="subcellular location">
    <subcellularLocation>
        <location evidence="1">Membrane</location>
        <topology evidence="1">Multi-pass membrane protein</topology>
    </subcellularLocation>
</comment>
<dbReference type="Proteomes" id="UP000671960">
    <property type="component" value="Chromosome"/>
</dbReference>
<evidence type="ECO:0000256" key="3">
    <source>
        <dbReference type="ARBA" id="ARBA00022989"/>
    </source>
</evidence>
<keyword evidence="3 5" id="KW-1133">Transmembrane helix</keyword>
<evidence type="ECO:0000256" key="2">
    <source>
        <dbReference type="ARBA" id="ARBA00022692"/>
    </source>
</evidence>
<proteinExistence type="predicted"/>
<evidence type="ECO:0000313" key="7">
    <source>
        <dbReference type="EMBL" id="QTF06961.1"/>
    </source>
</evidence>
<dbReference type="InterPro" id="IPR026841">
    <property type="entry name" value="Aur1/Ipt1"/>
</dbReference>
<dbReference type="PANTHER" id="PTHR31310">
    <property type="match status" value="1"/>
</dbReference>
<feature type="transmembrane region" description="Helical" evidence="5">
    <location>
        <begin position="218"/>
        <end position="236"/>
    </location>
</feature>
<accession>A0ABX7UQ05</accession>
<gene>
    <name evidence="7" type="ORF">HC231_02685</name>
</gene>